<evidence type="ECO:0000313" key="4">
    <source>
        <dbReference type="EMBL" id="KKR63531.1"/>
    </source>
</evidence>
<dbReference type="PANTHER" id="PTHR43046">
    <property type="entry name" value="GDP-MANNOSE MANNOSYL HYDROLASE"/>
    <property type="match status" value="1"/>
</dbReference>
<dbReference type="PROSITE" id="PS51462">
    <property type="entry name" value="NUDIX"/>
    <property type="match status" value="1"/>
</dbReference>
<dbReference type="GO" id="GO:0016787">
    <property type="term" value="F:hydrolase activity"/>
    <property type="evidence" value="ECO:0007669"/>
    <property type="project" value="UniProtKB-KW"/>
</dbReference>
<keyword evidence="2 4" id="KW-0378">Hydrolase</keyword>
<reference evidence="4 5" key="1">
    <citation type="journal article" date="2015" name="Nature">
        <title>rRNA introns, odd ribosomes, and small enigmatic genomes across a large radiation of phyla.</title>
        <authorList>
            <person name="Brown C.T."/>
            <person name="Hug L.A."/>
            <person name="Thomas B.C."/>
            <person name="Sharon I."/>
            <person name="Castelle C.J."/>
            <person name="Singh A."/>
            <person name="Wilkins M.J."/>
            <person name="Williams K.H."/>
            <person name="Banfield J.F."/>
        </authorList>
    </citation>
    <scope>NUCLEOTIDE SEQUENCE [LARGE SCALE GENOMIC DNA]</scope>
</reference>
<evidence type="ECO:0000313" key="5">
    <source>
        <dbReference type="Proteomes" id="UP000034293"/>
    </source>
</evidence>
<dbReference type="Proteomes" id="UP000034293">
    <property type="component" value="Unassembled WGS sequence"/>
</dbReference>
<name>A0A0G0SMA8_9BACT</name>
<evidence type="ECO:0000256" key="2">
    <source>
        <dbReference type="ARBA" id="ARBA00022801"/>
    </source>
</evidence>
<proteinExistence type="predicted"/>
<evidence type="ECO:0000256" key="1">
    <source>
        <dbReference type="ARBA" id="ARBA00001946"/>
    </source>
</evidence>
<dbReference type="EMBL" id="LBZA01000023">
    <property type="protein sequence ID" value="KKR63531.1"/>
    <property type="molecule type" value="Genomic_DNA"/>
</dbReference>
<dbReference type="InterPro" id="IPR020084">
    <property type="entry name" value="NUDIX_hydrolase_CS"/>
</dbReference>
<dbReference type="InterPro" id="IPR000086">
    <property type="entry name" value="NUDIX_hydrolase_dom"/>
</dbReference>
<dbReference type="InterPro" id="IPR015797">
    <property type="entry name" value="NUDIX_hydrolase-like_dom_sf"/>
</dbReference>
<dbReference type="PANTHER" id="PTHR43046:SF14">
    <property type="entry name" value="MUTT_NUDIX FAMILY PROTEIN"/>
    <property type="match status" value="1"/>
</dbReference>
<dbReference type="PROSITE" id="PS00893">
    <property type="entry name" value="NUDIX_BOX"/>
    <property type="match status" value="1"/>
</dbReference>
<gene>
    <name evidence="4" type="ORF">UU02_C0023G0009</name>
</gene>
<dbReference type="SUPFAM" id="SSF55811">
    <property type="entry name" value="Nudix"/>
    <property type="match status" value="1"/>
</dbReference>
<dbReference type="Gene3D" id="3.90.79.10">
    <property type="entry name" value="Nucleoside Triphosphate Pyrophosphohydrolase"/>
    <property type="match status" value="1"/>
</dbReference>
<organism evidence="4 5">
    <name type="scientific">Candidatus Woesebacteria bacterium GW2011_GWA1_40_43</name>
    <dbReference type="NCBI Taxonomy" id="1618553"/>
    <lineage>
        <taxon>Bacteria</taxon>
        <taxon>Candidatus Woeseibacteriota</taxon>
    </lineage>
</organism>
<sequence length="161" mass="18572">MIDEPLFKKSRNRQITAFDLFGKKHKRWLNDFKFRPSAYGVLRAENKVLVQRHKLLSKYGFPGGGIEMDESISQGLEREFKEETGIKVRIGKLLGVGEDFFTFKGTDVHGIFIYYEVEKIGGKILPNGNGQDTGEVKFTEIDKLTKETSSRSQWEFIKNFK</sequence>
<comment type="caution">
    <text evidence="4">The sequence shown here is derived from an EMBL/GenBank/DDBJ whole genome shotgun (WGS) entry which is preliminary data.</text>
</comment>
<feature type="domain" description="Nudix hydrolase" evidence="3">
    <location>
        <begin position="33"/>
        <end position="161"/>
    </location>
</feature>
<dbReference type="Pfam" id="PF00293">
    <property type="entry name" value="NUDIX"/>
    <property type="match status" value="1"/>
</dbReference>
<accession>A0A0G0SMA8</accession>
<evidence type="ECO:0000259" key="3">
    <source>
        <dbReference type="PROSITE" id="PS51462"/>
    </source>
</evidence>
<protein>
    <submittedName>
        <fullName evidence="4">NUDIX hydrolase</fullName>
    </submittedName>
</protein>
<dbReference type="AlphaFoldDB" id="A0A0G0SMA8"/>
<comment type="cofactor">
    <cofactor evidence="1">
        <name>Mg(2+)</name>
        <dbReference type="ChEBI" id="CHEBI:18420"/>
    </cofactor>
</comment>